<proteinExistence type="predicted"/>
<dbReference type="SUPFAM" id="SSF49373">
    <property type="entry name" value="Invasin/intimin cell-adhesion fragments"/>
    <property type="match status" value="2"/>
</dbReference>
<sequence length="1638" mass="178788">MASKKGKAVKPLSAMDVLLSSTGQHRNAPLTLSEQYPTVLSVARSDVVGLLNNNPGLHITEARELVQRARAMSVVIARQFREQRLTASVRHANRPPTGVKGLVEGPTYTDMFNPDWANQCPPDAIEATTSPVAYLADLYRYSQELEATGKPADVITLDARRPDLKNLVLDHTALNRIEPTIVLVNEILDSSIRKHLNDHNLKDTTVDDALLEARYPNALPFERYTSQINYVLERKGHSLGDVIRLADPAYPYFKEPGAHSVLSDVALIQDTGFGPAQQSLLLEAPYFPDAATRTRSLVAGKWRIEPRTRLLVEATEDEHQFSTFFEDNFGVGGLIDLQDTQTFCLRTGLNTEELEALLSVGAFAPSRSVNVTAAAEAATVDGSQAGSVYINAGKAPAMAIETLPGESVDGVLVEGPRHHIVNASPDRFDRMNRMIRLARWLDLPFDEVDQIIVACMRAEVQSAAVFPVITANTLRAIGLFQTLRRKYKLPAEDFAALIQGIGVYGRGKEASHFDRVFNSQALFSEPLKLHNTPMVVAPATEAQRQKVDHLCASLGMTYESFRYLARIVVQSRGDPEDHPLLWSVEVVSTFYRLTKLPRYMGVTTIEALALIEILDSRASQLTSKVAGRVRIETHAASTETDTLSVLHAWVDCVAWMQETGWQVAQLYPLLGARFTDIVASEAELGLLDQINQRLQAALITDSSFAEIGAPVSEVLSVLDGDGQERQVLQAIDWFEKLEAFIDTVDGTRGLIRHLGDNEPSFENYLISRVKEVVSDLKPNDDALADKIINRVMRARAEQGALLMEGLAGYLNVSADQADALLAWAQGNRYELLKEVCRIGGGGNTIKVAIGDDILWLLVQLSQRATITRHLHMSSALIRQFLGQPDWFGLPDTSLSFQAVYTLTQYATVVQRSEQSEDTLLDYIRLVNTHTGESPGDKRLIRESAAQRLGAYLRWGIREVLAVAMYLDSDSGVSRTVSSINVISRLALMGHQASLDAKSLLALAMLQPISRVAEYRDAAEQALSTINNLMSQVPESEVGQSRAHTITVSRDYLVANKPDGQAVFTLTLRSLTDEPLADITLDWETSLGQLSGGGNSDEQGIATVTLDAGNAMGIATVQVHFGLGETQKAPAVTIGYDKVTMNFVSRPGEREPDSALANRLEPIFFRNELQDDYGNWGIDYPVTWGTTLGEFRRHITLGDSNGKVEAELRSLSPSEGPEVAVVAVCENGNACQFVGVEFTDDPYFQYIRFADAVTVGYEVRVECRVVRIDGSPIEPETLVGWATDNGEFEVSTSKTDEDGVAFALLTPATVGNVIVTVSSIDVKTDKQSESTPVYPVTTLALTVSDETYLVGTAPLVFTSELKVGAEPAVKRGVNWYVDRERKPDSYTNARGMAIFSSKFAVGNHVVSAIVAGTAVEDSVSVQAVNCRFEGAVTGYLLPEQAAGLLSRYESYTLTIKAFEEDNDVPLEGIPFIVRAKGAAELAMSVARLGEPQLSLAGGVIFPVTFDPVALTGSVTLEVECGGVVMWRGVFKVGYYYKLGVVNFGVRPFASLSPLTKVKDIKPIPNVLKGGAINARISIPLESWYKEVFFRNPLAAPENITAEIVGGSTPSHGAIATVESQFLLGGYFYLIASGADVYVP</sequence>
<evidence type="ECO:0000313" key="2">
    <source>
        <dbReference type="EMBL" id="MCI8211522.1"/>
    </source>
</evidence>
<dbReference type="EMBL" id="LOHG01000012">
    <property type="protein sequence ID" value="MCI8211522.1"/>
    <property type="molecule type" value="Genomic_DNA"/>
</dbReference>
<dbReference type="InterPro" id="IPR013783">
    <property type="entry name" value="Ig-like_fold"/>
</dbReference>
<keyword evidence="1" id="KW-0843">Virulence</keyword>
<organism evidence="2 3">
    <name type="scientific">Pseudomonas maioricensis</name>
    <dbReference type="NCBI Taxonomy" id="1766623"/>
    <lineage>
        <taxon>Bacteria</taxon>
        <taxon>Pseudomonadati</taxon>
        <taxon>Pseudomonadota</taxon>
        <taxon>Gammaproteobacteria</taxon>
        <taxon>Pseudomonadales</taxon>
        <taxon>Pseudomonadaceae</taxon>
        <taxon>Pseudomonas</taxon>
    </lineage>
</organism>
<reference evidence="2 3" key="1">
    <citation type="submission" date="2015-12" db="EMBL/GenBank/DDBJ databases">
        <title>Phylogenomics in the description of a new species in the Pseudomonas syringae group.</title>
        <authorList>
            <person name="Busquets A."/>
            <person name="Gomila M."/>
            <person name="Beiki F."/>
            <person name="Rahimian H."/>
            <person name="Mulet M."/>
            <person name="Sanchez D."/>
            <person name="Garcia-Valdes E."/>
            <person name="Lalucat J."/>
        </authorList>
    </citation>
    <scope>NUCLEOTIDE SEQUENCE [LARGE SCALE GENOMIC DNA]</scope>
    <source>
        <strain evidence="2 3">S25</strain>
    </source>
</reference>
<keyword evidence="3" id="KW-1185">Reference proteome</keyword>
<dbReference type="Proteomes" id="UP001320513">
    <property type="component" value="Unassembled WGS sequence"/>
</dbReference>
<dbReference type="InterPro" id="IPR018003">
    <property type="entry name" value="Insecticidal_toxin/plasmid_vir"/>
</dbReference>
<protein>
    <recommendedName>
        <fullName evidence="4">Big-1 domain-containing protein</fullName>
    </recommendedName>
</protein>
<comment type="caution">
    <text evidence="2">The sequence shown here is derived from an EMBL/GenBank/DDBJ whole genome shotgun (WGS) entry which is preliminary data.</text>
</comment>
<accession>A0ABS9ZML4</accession>
<evidence type="ECO:0000256" key="1">
    <source>
        <dbReference type="ARBA" id="ARBA00023026"/>
    </source>
</evidence>
<dbReference type="Gene3D" id="2.60.40.10">
    <property type="entry name" value="Immunoglobulins"/>
    <property type="match status" value="2"/>
</dbReference>
<dbReference type="Pfam" id="PF03538">
    <property type="entry name" value="VRP1"/>
    <property type="match status" value="1"/>
</dbReference>
<gene>
    <name evidence="2" type="ORF">AUC61_18495</name>
</gene>
<name>A0ABS9ZML4_9PSED</name>
<evidence type="ECO:0000313" key="3">
    <source>
        <dbReference type="Proteomes" id="UP001320513"/>
    </source>
</evidence>
<dbReference type="InterPro" id="IPR008964">
    <property type="entry name" value="Invasin/intimin_cell_adhesion"/>
</dbReference>
<evidence type="ECO:0008006" key="4">
    <source>
        <dbReference type="Google" id="ProtNLM"/>
    </source>
</evidence>